<dbReference type="STRING" id="349161.Dred_0941"/>
<reference evidence="2 3" key="1">
    <citation type="submission" date="2007-03" db="EMBL/GenBank/DDBJ databases">
        <title>Complete sequence of Desulfotomaculum reducens MI-1.</title>
        <authorList>
            <consortium name="US DOE Joint Genome Institute"/>
            <person name="Copeland A."/>
            <person name="Lucas S."/>
            <person name="Lapidus A."/>
            <person name="Barry K."/>
            <person name="Detter J.C."/>
            <person name="Glavina del Rio T."/>
            <person name="Hammon N."/>
            <person name="Israni S."/>
            <person name="Dalin E."/>
            <person name="Tice H."/>
            <person name="Pitluck S."/>
            <person name="Sims D."/>
            <person name="Brettin T."/>
            <person name="Bruce D."/>
            <person name="Han C."/>
            <person name="Tapia R."/>
            <person name="Schmutz J."/>
            <person name="Larimer F."/>
            <person name="Land M."/>
            <person name="Hauser L."/>
            <person name="Kyrpides N."/>
            <person name="Kim E."/>
            <person name="Tebo B.M."/>
            <person name="Richardson P."/>
        </authorList>
    </citation>
    <scope>NUCLEOTIDE SEQUENCE [LARGE SCALE GENOMIC DNA]</scope>
    <source>
        <strain evidence="2 3">MI-1</strain>
    </source>
</reference>
<dbReference type="eggNOG" id="ENOG50343V7">
    <property type="taxonomic scope" value="Bacteria"/>
</dbReference>
<evidence type="ECO:0008006" key="4">
    <source>
        <dbReference type="Google" id="ProtNLM"/>
    </source>
</evidence>
<dbReference type="KEGG" id="drm:Dred_0941"/>
<dbReference type="HOGENOM" id="CLU_1530848_0_0_9"/>
<protein>
    <recommendedName>
        <fullName evidence="4">Type 4 fimbrial biogenesis protein PilX N-terminal domain-containing protein</fullName>
    </recommendedName>
</protein>
<dbReference type="EMBL" id="CP000612">
    <property type="protein sequence ID" value="ABO49476.1"/>
    <property type="molecule type" value="Genomic_DNA"/>
</dbReference>
<name>A4J323_DESRM</name>
<organism evidence="2 3">
    <name type="scientific">Desulforamulus reducens (strain ATCC BAA-1160 / DSM 100696 / MI-1)</name>
    <name type="common">Desulfotomaculum reducens</name>
    <dbReference type="NCBI Taxonomy" id="349161"/>
    <lineage>
        <taxon>Bacteria</taxon>
        <taxon>Bacillati</taxon>
        <taxon>Bacillota</taxon>
        <taxon>Clostridia</taxon>
        <taxon>Eubacteriales</taxon>
        <taxon>Peptococcaceae</taxon>
        <taxon>Desulforamulus</taxon>
    </lineage>
</organism>
<evidence type="ECO:0000313" key="3">
    <source>
        <dbReference type="Proteomes" id="UP000001556"/>
    </source>
</evidence>
<keyword evidence="1" id="KW-0812">Transmembrane</keyword>
<accession>A4J323</accession>
<feature type="transmembrane region" description="Helical" evidence="1">
    <location>
        <begin position="12"/>
        <end position="36"/>
    </location>
</feature>
<sequence length="168" mass="18464">MLKHINNERGFISVKLMAFGMIFWIAVVTVFLSFFIAVQTKGTMTYDWFEEALGTATFAANIDGDTSKVASNEPLAMSYFMKFFADMTNCTVSGNTLTPKTNDYPGPIELTEFKTVSPGEYIPNGTAKQPGYLATIQVPVFGGNLPLIGPQYLTIPMKSFQVVKSSDI</sequence>
<dbReference type="RefSeq" id="WP_011877305.1">
    <property type="nucleotide sequence ID" value="NC_009253.1"/>
</dbReference>
<evidence type="ECO:0000256" key="1">
    <source>
        <dbReference type="SAM" id="Phobius"/>
    </source>
</evidence>
<dbReference type="Proteomes" id="UP000001556">
    <property type="component" value="Chromosome"/>
</dbReference>
<keyword evidence="3" id="KW-1185">Reference proteome</keyword>
<keyword evidence="1" id="KW-0472">Membrane</keyword>
<dbReference type="AlphaFoldDB" id="A4J323"/>
<gene>
    <name evidence="2" type="ordered locus">Dred_0941</name>
</gene>
<keyword evidence="1" id="KW-1133">Transmembrane helix</keyword>
<evidence type="ECO:0000313" key="2">
    <source>
        <dbReference type="EMBL" id="ABO49476.1"/>
    </source>
</evidence>
<dbReference type="OrthoDB" id="2112367at2"/>
<proteinExistence type="predicted"/>